<dbReference type="InterPro" id="IPR011009">
    <property type="entry name" value="Kinase-like_dom_sf"/>
</dbReference>
<dbReference type="PANTHER" id="PTHR24056">
    <property type="entry name" value="CELL DIVISION PROTEIN KINASE"/>
    <property type="match status" value="1"/>
</dbReference>
<dbReference type="PANTHER" id="PTHR24056:SF495">
    <property type="entry name" value="CYCLIN-DEPENDENT KINASE 8-RELATED"/>
    <property type="match status" value="1"/>
</dbReference>
<dbReference type="InterPro" id="IPR050108">
    <property type="entry name" value="CDK"/>
</dbReference>
<accession>A0A814L4X0</accession>
<dbReference type="InterPro" id="IPR000719">
    <property type="entry name" value="Prot_kinase_dom"/>
</dbReference>
<dbReference type="Gene3D" id="3.30.200.20">
    <property type="entry name" value="Phosphorylase Kinase, domain 1"/>
    <property type="match status" value="1"/>
</dbReference>
<dbReference type="GO" id="GO:0005524">
    <property type="term" value="F:ATP binding"/>
    <property type="evidence" value="ECO:0007669"/>
    <property type="project" value="UniProtKB-UniRule"/>
</dbReference>
<dbReference type="SUPFAM" id="SSF56112">
    <property type="entry name" value="Protein kinase-like (PK-like)"/>
    <property type="match status" value="1"/>
</dbReference>
<evidence type="ECO:0000313" key="9">
    <source>
        <dbReference type="Proteomes" id="UP000663845"/>
    </source>
</evidence>
<evidence type="ECO:0000256" key="5">
    <source>
        <dbReference type="ARBA" id="ARBA00022840"/>
    </source>
</evidence>
<evidence type="ECO:0000259" key="7">
    <source>
        <dbReference type="PROSITE" id="PS50011"/>
    </source>
</evidence>
<name>A0A814L4X0_9BILA</name>
<keyword evidence="3 6" id="KW-0547">Nucleotide-binding</keyword>
<dbReference type="GO" id="GO:0005634">
    <property type="term" value="C:nucleus"/>
    <property type="evidence" value="ECO:0007669"/>
    <property type="project" value="TreeGrafter"/>
</dbReference>
<dbReference type="PROSITE" id="PS50011">
    <property type="entry name" value="PROTEIN_KINASE_DOM"/>
    <property type="match status" value="1"/>
</dbReference>
<keyword evidence="5 6" id="KW-0067">ATP-binding</keyword>
<keyword evidence="4" id="KW-0418">Kinase</keyword>
<proteinExistence type="predicted"/>
<gene>
    <name evidence="8" type="ORF">JYZ213_LOCUS19085</name>
</gene>
<comment type="caution">
    <text evidence="8">The sequence shown here is derived from an EMBL/GenBank/DDBJ whole genome shotgun (WGS) entry which is preliminary data.</text>
</comment>
<dbReference type="PROSITE" id="PS00107">
    <property type="entry name" value="PROTEIN_KINASE_ATP"/>
    <property type="match status" value="1"/>
</dbReference>
<dbReference type="Pfam" id="PF00069">
    <property type="entry name" value="Pkinase"/>
    <property type="match status" value="1"/>
</dbReference>
<protein>
    <recommendedName>
        <fullName evidence="7">Protein kinase domain-containing protein</fullName>
    </recommendedName>
</protein>
<dbReference type="AlphaFoldDB" id="A0A814L4X0"/>
<dbReference type="InterPro" id="IPR017441">
    <property type="entry name" value="Protein_kinase_ATP_BS"/>
</dbReference>
<evidence type="ECO:0000256" key="1">
    <source>
        <dbReference type="ARBA" id="ARBA00022527"/>
    </source>
</evidence>
<dbReference type="EMBL" id="CAJNOG010000191">
    <property type="protein sequence ID" value="CAF1058502.1"/>
    <property type="molecule type" value="Genomic_DNA"/>
</dbReference>
<feature type="domain" description="Protein kinase" evidence="7">
    <location>
        <begin position="21"/>
        <end position="124"/>
    </location>
</feature>
<keyword evidence="2" id="KW-0808">Transferase</keyword>
<evidence type="ECO:0000256" key="3">
    <source>
        <dbReference type="ARBA" id="ARBA00022741"/>
    </source>
</evidence>
<feature type="binding site" evidence="6">
    <location>
        <position position="52"/>
    </location>
    <ligand>
        <name>ATP</name>
        <dbReference type="ChEBI" id="CHEBI:30616"/>
    </ligand>
</feature>
<dbReference type="GO" id="GO:0004674">
    <property type="term" value="F:protein serine/threonine kinase activity"/>
    <property type="evidence" value="ECO:0007669"/>
    <property type="project" value="UniProtKB-KW"/>
</dbReference>
<keyword evidence="1" id="KW-0723">Serine/threonine-protein kinase</keyword>
<reference evidence="8" key="1">
    <citation type="submission" date="2021-02" db="EMBL/GenBank/DDBJ databases">
        <authorList>
            <person name="Nowell W R."/>
        </authorList>
    </citation>
    <scope>NUCLEOTIDE SEQUENCE</scope>
</reference>
<evidence type="ECO:0000256" key="2">
    <source>
        <dbReference type="ARBA" id="ARBA00022679"/>
    </source>
</evidence>
<evidence type="ECO:0000256" key="6">
    <source>
        <dbReference type="PROSITE-ProRule" id="PRU10141"/>
    </source>
</evidence>
<evidence type="ECO:0000256" key="4">
    <source>
        <dbReference type="ARBA" id="ARBA00022777"/>
    </source>
</evidence>
<sequence>MDFEFRAQQDQVRRSVEDLFDFQGRMIGRGTYGKVFKAKRKEGNDSTDYALKQIDATGQSMSNSAIREIALLRELNHTNLINLQRVFLSHVDRRVSLLFDFAEHDLWKPLVSSQMLSLHQHLRR</sequence>
<organism evidence="8 9">
    <name type="scientific">Adineta steineri</name>
    <dbReference type="NCBI Taxonomy" id="433720"/>
    <lineage>
        <taxon>Eukaryota</taxon>
        <taxon>Metazoa</taxon>
        <taxon>Spiralia</taxon>
        <taxon>Gnathifera</taxon>
        <taxon>Rotifera</taxon>
        <taxon>Eurotatoria</taxon>
        <taxon>Bdelloidea</taxon>
        <taxon>Adinetida</taxon>
        <taxon>Adinetidae</taxon>
        <taxon>Adineta</taxon>
    </lineage>
</organism>
<dbReference type="Proteomes" id="UP000663845">
    <property type="component" value="Unassembled WGS sequence"/>
</dbReference>
<evidence type="ECO:0000313" key="8">
    <source>
        <dbReference type="EMBL" id="CAF1058502.1"/>
    </source>
</evidence>